<accession>A0AAU8GWS3</accession>
<organism evidence="1">
    <name type="scientific">Thermodesulfovibrio autotrophicus</name>
    <dbReference type="NCBI Taxonomy" id="3118333"/>
    <lineage>
        <taxon>Bacteria</taxon>
        <taxon>Pseudomonadati</taxon>
        <taxon>Nitrospirota</taxon>
        <taxon>Thermodesulfovibrionia</taxon>
        <taxon>Thermodesulfovibrionales</taxon>
        <taxon>Thermodesulfovibrionaceae</taxon>
        <taxon>Thermodesulfovibrio</taxon>
    </lineage>
</organism>
<evidence type="ECO:0000313" key="1">
    <source>
        <dbReference type="EMBL" id="XCH46871.1"/>
    </source>
</evidence>
<reference evidence="1" key="1">
    <citation type="submission" date="2024-01" db="EMBL/GenBank/DDBJ databases">
        <title>The first autotrophic representatives of the genus Thermodesulfovibrio.</title>
        <authorList>
            <person name="Maltseva A.I."/>
            <person name="Elcheninov A.G."/>
            <person name="Kublanov I.V."/>
            <person name="Lebedinsky A.V."/>
            <person name="Frolov E.N."/>
        </authorList>
    </citation>
    <scope>NUCLEOTIDE SEQUENCE</scope>
    <source>
        <strain evidence="1">3907-1M</strain>
    </source>
</reference>
<dbReference type="KEGG" id="taut:V4D30_01000"/>
<evidence type="ECO:0008006" key="2">
    <source>
        <dbReference type="Google" id="ProtNLM"/>
    </source>
</evidence>
<dbReference type="AlphaFoldDB" id="A0AAU8GWS3"/>
<proteinExistence type="predicted"/>
<gene>
    <name evidence="1" type="ORF">V4D30_01000</name>
</gene>
<protein>
    <recommendedName>
        <fullName evidence="2">Conjugal transfer protein TrbC</fullName>
    </recommendedName>
</protein>
<dbReference type="RefSeq" id="WP_353684394.1">
    <property type="nucleotide sequence ID" value="NZ_CP144373.1"/>
</dbReference>
<name>A0AAU8GWS3_9BACT</name>
<sequence length="100" mass="10195">MQTKILLGGIIGLWAVMFVAPEAMAIVSTPAQGTFAYDVYKIAVEDILKGPIGFVCGIGAIALGAVNAIKGQVFTAIPAVLGGAALLKADSIVSSLNMIF</sequence>
<dbReference type="EMBL" id="CP144373">
    <property type="protein sequence ID" value="XCH46871.1"/>
    <property type="molecule type" value="Genomic_DNA"/>
</dbReference>